<feature type="chain" id="PRO_5047196031" evidence="1">
    <location>
        <begin position="19"/>
        <end position="158"/>
    </location>
</feature>
<gene>
    <name evidence="2" type="ORF">IL334_005524</name>
</gene>
<dbReference type="EMBL" id="CP141887">
    <property type="protein sequence ID" value="WRT68547.1"/>
    <property type="molecule type" value="Genomic_DNA"/>
</dbReference>
<protein>
    <submittedName>
        <fullName evidence="2">Uncharacterized protein</fullName>
    </submittedName>
</protein>
<organism evidence="2 3">
    <name type="scientific">Kwoniella shivajii</name>
    <dbReference type="NCBI Taxonomy" id="564305"/>
    <lineage>
        <taxon>Eukaryota</taxon>
        <taxon>Fungi</taxon>
        <taxon>Dikarya</taxon>
        <taxon>Basidiomycota</taxon>
        <taxon>Agaricomycotina</taxon>
        <taxon>Tremellomycetes</taxon>
        <taxon>Tremellales</taxon>
        <taxon>Cryptococcaceae</taxon>
        <taxon>Kwoniella</taxon>
    </lineage>
</organism>
<sequence>MFPIFATVTSMLLPIVFASTPPSDTSPSSAQIKLHIPRYTEFLSASDPNDHHRGDYDVFFNFTKEDLNNHKRYEFVWTTLEHVDTPETLLMTPYWNMTCFASASEPFKDAAAFTLMEKKPWIKVDHAKPWAGISCIAPKCLATACRAQATPVIDTVSI</sequence>
<proteinExistence type="predicted"/>
<reference evidence="2 3" key="1">
    <citation type="submission" date="2024-01" db="EMBL/GenBank/DDBJ databases">
        <title>Comparative genomics of Cryptococcus and Kwoniella reveals pathogenesis evolution and contrasting modes of karyotype evolution via chromosome fusion or intercentromeric recombination.</title>
        <authorList>
            <person name="Coelho M.A."/>
            <person name="David-Palma M."/>
            <person name="Shea T."/>
            <person name="Bowers K."/>
            <person name="McGinley-Smith S."/>
            <person name="Mohammad A.W."/>
            <person name="Gnirke A."/>
            <person name="Yurkov A.M."/>
            <person name="Nowrousian M."/>
            <person name="Sun S."/>
            <person name="Cuomo C.A."/>
            <person name="Heitman J."/>
        </authorList>
    </citation>
    <scope>NUCLEOTIDE SEQUENCE [LARGE SCALE GENOMIC DNA]</scope>
    <source>
        <strain evidence="2">CBS 11374</strain>
    </source>
</reference>
<accession>A0ABZ1D7C6</accession>
<evidence type="ECO:0000313" key="3">
    <source>
        <dbReference type="Proteomes" id="UP001329825"/>
    </source>
</evidence>
<keyword evidence="3" id="KW-1185">Reference proteome</keyword>
<evidence type="ECO:0000313" key="2">
    <source>
        <dbReference type="EMBL" id="WRT68547.1"/>
    </source>
</evidence>
<dbReference type="GeneID" id="87957655"/>
<dbReference type="RefSeq" id="XP_062793287.1">
    <property type="nucleotide sequence ID" value="XM_062937236.1"/>
</dbReference>
<keyword evidence="1" id="KW-0732">Signal</keyword>
<evidence type="ECO:0000256" key="1">
    <source>
        <dbReference type="SAM" id="SignalP"/>
    </source>
</evidence>
<dbReference type="Proteomes" id="UP001329825">
    <property type="component" value="Chromosome 7"/>
</dbReference>
<name>A0ABZ1D7C6_9TREE</name>
<feature type="signal peptide" evidence="1">
    <location>
        <begin position="1"/>
        <end position="18"/>
    </location>
</feature>